<evidence type="ECO:0000313" key="1">
    <source>
        <dbReference type="EMBL" id="ETD22718.1"/>
    </source>
</evidence>
<dbReference type="Pfam" id="PF16522">
    <property type="entry name" value="FliS_cochap"/>
    <property type="match status" value="1"/>
</dbReference>
<dbReference type="PATRIC" id="fig|1357400.3.peg.2039"/>
<dbReference type="Proteomes" id="UP000018731">
    <property type="component" value="Unassembled WGS sequence"/>
</dbReference>
<dbReference type="STRING" id="1357400.HMPREF2086_01517"/>
<proteinExistence type="predicted"/>
<name>V8C5N8_9HELI</name>
<dbReference type="InterPro" id="IPR032411">
    <property type="entry name" value="FliS_cochap"/>
</dbReference>
<keyword evidence="2" id="KW-1185">Reference proteome</keyword>
<accession>V8C5N8</accession>
<comment type="caution">
    <text evidence="1">The sequence shown here is derived from an EMBL/GenBank/DDBJ whole genome shotgun (WGS) entry which is preliminary data.</text>
</comment>
<dbReference type="AlphaFoldDB" id="V8C5N8"/>
<protein>
    <submittedName>
        <fullName evidence="1">Uncharacterized protein</fullName>
    </submittedName>
</protein>
<evidence type="ECO:0000313" key="2">
    <source>
        <dbReference type="Proteomes" id="UP000018731"/>
    </source>
</evidence>
<sequence>MQEDKTPKNTSLGNNASNIIETFKKHIKEQGIEPDTLAQNALSNIQAIKSNAKLPFLAERKIRNFGEDIKSANELTGALQTLQIAFKKLLFFADEISQDSSSQARGQIHKQIKDRISSTTFMGDGLFDTVLSAKIGGKEILLENPSPMPLLESSKASSEGECMDFENFKDYVSEKLLEINETLALLSEAISQAQIFDKTQEFDSSSAFEKFDKNMFKNLK</sequence>
<reference evidence="1 2" key="1">
    <citation type="journal article" date="2014" name="Genome Announc.">
        <title>Draft genome sequences of six enterohepatic helicobacter species isolated from humans and one from rhesus macaques.</title>
        <authorList>
            <person name="Shen Z."/>
            <person name="Sheh A."/>
            <person name="Young S.K."/>
            <person name="Abouelliel A."/>
            <person name="Ward D.V."/>
            <person name="Earl A.M."/>
            <person name="Fox J.G."/>
        </authorList>
    </citation>
    <scope>NUCLEOTIDE SEQUENCE [LARGE SCALE GENOMIC DNA]</scope>
    <source>
        <strain evidence="1 2">MIT 99-5501</strain>
    </source>
</reference>
<organism evidence="1 2">
    <name type="scientific">Helicobacter macacae MIT 99-5501</name>
    <dbReference type="NCBI Taxonomy" id="1357400"/>
    <lineage>
        <taxon>Bacteria</taxon>
        <taxon>Pseudomonadati</taxon>
        <taxon>Campylobacterota</taxon>
        <taxon>Epsilonproteobacteria</taxon>
        <taxon>Campylobacterales</taxon>
        <taxon>Helicobacteraceae</taxon>
        <taxon>Helicobacter</taxon>
    </lineage>
</organism>
<gene>
    <name evidence="1" type="ORF">HMPREF2086_01517</name>
</gene>
<dbReference type="Gene3D" id="3.30.1120.180">
    <property type="entry name" value="Flagellar FLiS export co-chaperone, HP1076"/>
    <property type="match status" value="1"/>
</dbReference>
<dbReference type="InterPro" id="IPR038315">
    <property type="entry name" value="FliS_cochap_sf"/>
</dbReference>
<dbReference type="RefSeq" id="WP_023928252.1">
    <property type="nucleotide sequence ID" value="NZ_KI669455.1"/>
</dbReference>
<dbReference type="HOGENOM" id="CLU_1254492_0_0_7"/>
<dbReference type="OrthoDB" id="5321935at2"/>
<dbReference type="EMBL" id="AZJI01000007">
    <property type="protein sequence ID" value="ETD22718.1"/>
    <property type="molecule type" value="Genomic_DNA"/>
</dbReference>